<dbReference type="CDD" id="cd10918">
    <property type="entry name" value="CE4_NodB_like_5s_6s"/>
    <property type="match status" value="1"/>
</dbReference>
<dbReference type="Gene3D" id="3.20.20.370">
    <property type="entry name" value="Glycoside hydrolase/deacetylase"/>
    <property type="match status" value="1"/>
</dbReference>
<proteinExistence type="predicted"/>
<dbReference type="PANTHER" id="PTHR34216">
    <property type="match status" value="1"/>
</dbReference>
<evidence type="ECO:0000313" key="6">
    <source>
        <dbReference type="Proteomes" id="UP000317593"/>
    </source>
</evidence>
<evidence type="ECO:0000256" key="2">
    <source>
        <dbReference type="ARBA" id="ARBA00022729"/>
    </source>
</evidence>
<name>A0A521BJN1_9BACT</name>
<evidence type="ECO:0000256" key="3">
    <source>
        <dbReference type="SAM" id="SignalP"/>
    </source>
</evidence>
<dbReference type="InterPro" id="IPR051398">
    <property type="entry name" value="Polysacch_Deacetylase"/>
</dbReference>
<dbReference type="InterPro" id="IPR011330">
    <property type="entry name" value="Glyco_hydro/deAcase_b/a-brl"/>
</dbReference>
<feature type="domain" description="NodB homology" evidence="4">
    <location>
        <begin position="40"/>
        <end position="328"/>
    </location>
</feature>
<dbReference type="RefSeq" id="WP_142713392.1">
    <property type="nucleotide sequence ID" value="NZ_FXTH01000003.1"/>
</dbReference>
<dbReference type="AlphaFoldDB" id="A0A521BJN1"/>
<dbReference type="SUPFAM" id="SSF88713">
    <property type="entry name" value="Glycoside hydrolase/deacetylase"/>
    <property type="match status" value="1"/>
</dbReference>
<keyword evidence="2 3" id="KW-0732">Signal</keyword>
<dbReference type="InterPro" id="IPR002509">
    <property type="entry name" value="NODB_dom"/>
</dbReference>
<dbReference type="Proteomes" id="UP000317593">
    <property type="component" value="Unassembled WGS sequence"/>
</dbReference>
<feature type="signal peptide" evidence="3">
    <location>
        <begin position="1"/>
        <end position="23"/>
    </location>
</feature>
<sequence length="449" mass="51619">MFNHRMFAIFLLPLMLTFLSCQNDTTGQTEITKWKDGKQSAVSLTFDDSSINQFRVALPLLNRHNMPGTFYVLTGAIPGSKYEAEFVGRPVEEIITETAETPTNEENLFERASAIRFSGYKGTYEYHTRAGRLFESGDVEEAYTVIDEGYRKIRNGEFEEAEGKGYDLYNVMAIGEPGTERITWDKLQTYTEQGHEIGSHTILHPFLAVLDSANIHHELVKSREDIRNHLGVEHTFSAECPYGTEDERVMDHAYELFPALRNRMPHPWLAELNRSSDENPQDPQEEYVQWQRGALSDTPMDTMKQWVDTSLEDDNIWLVLVFHGVEGIGWEPLTEEELREYYGYIGERKDDLWVGTFRDVTKYIRERMNAEVNSSYDGDQISIELTHSLDPRLYQYPLTLKTYVPSGWESAVVQQGEDQQQVEVREDEQGTYILYNALPNAGPVELSSS</sequence>
<dbReference type="PANTHER" id="PTHR34216:SF3">
    <property type="entry name" value="POLY-BETA-1,6-N-ACETYL-D-GLUCOSAMINE N-DEACETYLASE"/>
    <property type="match status" value="1"/>
</dbReference>
<dbReference type="GO" id="GO:0005576">
    <property type="term" value="C:extracellular region"/>
    <property type="evidence" value="ECO:0007669"/>
    <property type="project" value="UniProtKB-SubCell"/>
</dbReference>
<dbReference type="GO" id="GO:0016810">
    <property type="term" value="F:hydrolase activity, acting on carbon-nitrogen (but not peptide) bonds"/>
    <property type="evidence" value="ECO:0007669"/>
    <property type="project" value="InterPro"/>
</dbReference>
<protein>
    <submittedName>
        <fullName evidence="5">Polysaccharide deacetylase</fullName>
    </submittedName>
</protein>
<reference evidence="5 6" key="1">
    <citation type="submission" date="2017-05" db="EMBL/GenBank/DDBJ databases">
        <authorList>
            <person name="Varghese N."/>
            <person name="Submissions S."/>
        </authorList>
    </citation>
    <scope>NUCLEOTIDE SEQUENCE [LARGE SCALE GENOMIC DNA]</scope>
    <source>
        <strain evidence="5 6">DSM 21194</strain>
    </source>
</reference>
<dbReference type="Pfam" id="PF01522">
    <property type="entry name" value="Polysacc_deac_1"/>
    <property type="match status" value="2"/>
</dbReference>
<organism evidence="5 6">
    <name type="scientific">Fodinibius sediminis</name>
    <dbReference type="NCBI Taxonomy" id="1214077"/>
    <lineage>
        <taxon>Bacteria</taxon>
        <taxon>Pseudomonadati</taxon>
        <taxon>Balneolota</taxon>
        <taxon>Balneolia</taxon>
        <taxon>Balneolales</taxon>
        <taxon>Balneolaceae</taxon>
        <taxon>Fodinibius</taxon>
    </lineage>
</organism>
<evidence type="ECO:0000313" key="5">
    <source>
        <dbReference type="EMBL" id="SMO47292.1"/>
    </source>
</evidence>
<dbReference type="EMBL" id="FXTH01000003">
    <property type="protein sequence ID" value="SMO47292.1"/>
    <property type="molecule type" value="Genomic_DNA"/>
</dbReference>
<dbReference type="PROSITE" id="PS51677">
    <property type="entry name" value="NODB"/>
    <property type="match status" value="1"/>
</dbReference>
<feature type="chain" id="PRO_5021707274" evidence="3">
    <location>
        <begin position="24"/>
        <end position="449"/>
    </location>
</feature>
<gene>
    <name evidence="5" type="ORF">SAMN06265218_103166</name>
</gene>
<dbReference type="PROSITE" id="PS51257">
    <property type="entry name" value="PROKAR_LIPOPROTEIN"/>
    <property type="match status" value="1"/>
</dbReference>
<dbReference type="OrthoDB" id="9806342at2"/>
<dbReference type="GO" id="GO:0005975">
    <property type="term" value="P:carbohydrate metabolic process"/>
    <property type="evidence" value="ECO:0007669"/>
    <property type="project" value="InterPro"/>
</dbReference>
<accession>A0A521BJN1</accession>
<keyword evidence="6" id="KW-1185">Reference proteome</keyword>
<evidence type="ECO:0000259" key="4">
    <source>
        <dbReference type="PROSITE" id="PS51677"/>
    </source>
</evidence>
<evidence type="ECO:0000256" key="1">
    <source>
        <dbReference type="ARBA" id="ARBA00004613"/>
    </source>
</evidence>
<comment type="subcellular location">
    <subcellularLocation>
        <location evidence="1">Secreted</location>
    </subcellularLocation>
</comment>